<dbReference type="EMBL" id="VSSQ01054466">
    <property type="protein sequence ID" value="MPN08421.1"/>
    <property type="molecule type" value="Genomic_DNA"/>
</dbReference>
<name>A0A645F2C5_9ZZZZ</name>
<comment type="caution">
    <text evidence="1">The sequence shown here is derived from an EMBL/GenBank/DDBJ whole genome shotgun (WGS) entry which is preliminary data.</text>
</comment>
<protein>
    <submittedName>
        <fullName evidence="1">Uncharacterized protein</fullName>
    </submittedName>
</protein>
<accession>A0A645F2C5</accession>
<proteinExistence type="predicted"/>
<gene>
    <name evidence="1" type="ORF">SDC9_155703</name>
</gene>
<dbReference type="AlphaFoldDB" id="A0A645F2C5"/>
<sequence length="115" mass="13019">MAQTAVHQRHLEFVLEVGKCAQPPENRSGLIFFDRVDQQPVDRDRPDVGPGMAALLDHFDPFFDGEHRLFFAVDRDRHDHPVEEPPGAGDQIEVAVGQRIEAARIKYVAHDVKLL</sequence>
<evidence type="ECO:0000313" key="1">
    <source>
        <dbReference type="EMBL" id="MPN08421.1"/>
    </source>
</evidence>
<organism evidence="1">
    <name type="scientific">bioreactor metagenome</name>
    <dbReference type="NCBI Taxonomy" id="1076179"/>
    <lineage>
        <taxon>unclassified sequences</taxon>
        <taxon>metagenomes</taxon>
        <taxon>ecological metagenomes</taxon>
    </lineage>
</organism>
<reference evidence="1" key="1">
    <citation type="submission" date="2019-08" db="EMBL/GenBank/DDBJ databases">
        <authorList>
            <person name="Kucharzyk K."/>
            <person name="Murdoch R.W."/>
            <person name="Higgins S."/>
            <person name="Loffler F."/>
        </authorList>
    </citation>
    <scope>NUCLEOTIDE SEQUENCE</scope>
</reference>